<dbReference type="PANTHER" id="PTHR22911">
    <property type="entry name" value="ACYL-MALONYL CONDENSING ENZYME-RELATED"/>
    <property type="match status" value="1"/>
</dbReference>
<keyword evidence="3" id="KW-0812">Transmembrane</keyword>
<feature type="transmembrane region" description="Helical" evidence="3">
    <location>
        <begin position="49"/>
        <end position="70"/>
    </location>
</feature>
<keyword evidence="3" id="KW-0472">Membrane</keyword>
<feature type="transmembrane region" description="Helical" evidence="3">
    <location>
        <begin position="113"/>
        <end position="131"/>
    </location>
</feature>
<dbReference type="InterPro" id="IPR000620">
    <property type="entry name" value="EamA_dom"/>
</dbReference>
<evidence type="ECO:0000313" key="6">
    <source>
        <dbReference type="Proteomes" id="UP000051291"/>
    </source>
</evidence>
<dbReference type="Gene3D" id="1.10.3730.20">
    <property type="match status" value="1"/>
</dbReference>
<comment type="caution">
    <text evidence="5">The sequence shown here is derived from an EMBL/GenBank/DDBJ whole genome shotgun (WGS) entry which is preliminary data.</text>
</comment>
<feature type="transmembrane region" description="Helical" evidence="3">
    <location>
        <begin position="228"/>
        <end position="251"/>
    </location>
</feature>
<gene>
    <name evidence="5" type="ORF">FC64_GL001218</name>
</gene>
<feature type="transmembrane region" description="Helical" evidence="3">
    <location>
        <begin position="140"/>
        <end position="157"/>
    </location>
</feature>
<feature type="transmembrane region" description="Helical" evidence="3">
    <location>
        <begin position="12"/>
        <end position="37"/>
    </location>
</feature>
<dbReference type="AlphaFoldDB" id="A0A0R1ZB27"/>
<dbReference type="InterPro" id="IPR037185">
    <property type="entry name" value="EmrE-like"/>
</dbReference>
<dbReference type="PANTHER" id="PTHR22911:SF79">
    <property type="entry name" value="MOBA-LIKE NTP TRANSFERASE DOMAIN-CONTAINING PROTEIN"/>
    <property type="match status" value="1"/>
</dbReference>
<feature type="transmembrane region" description="Helical" evidence="3">
    <location>
        <begin position="82"/>
        <end position="101"/>
    </location>
</feature>
<dbReference type="PATRIC" id="fig|1423820.4.peg.1244"/>
<feature type="domain" description="EamA" evidence="4">
    <location>
        <begin position="15"/>
        <end position="155"/>
    </location>
</feature>
<organism evidence="5 6">
    <name type="scientific">Ligilactobacillus araffinosus DSM 20653</name>
    <dbReference type="NCBI Taxonomy" id="1423820"/>
    <lineage>
        <taxon>Bacteria</taxon>
        <taxon>Bacillati</taxon>
        <taxon>Bacillota</taxon>
        <taxon>Bacilli</taxon>
        <taxon>Lactobacillales</taxon>
        <taxon>Lactobacillaceae</taxon>
        <taxon>Ligilactobacillus</taxon>
    </lineage>
</organism>
<sequence length="320" mass="35272">MEGKLMAKNSSKVVRGIVIAASASMMWGISGTCLQFISQNQNIPENWFLSARTLGAGLILLVVSLIMYRGKVFHVFKSWKNIAWLFAYAILGLMANLFTFYKSIQFGGNAEAATILQYLSPLFIVLGTVIFRRQMPYKSDVFAFIIALVGVFLALTKGDFSQLSISTSSLMWGLGSGLTAAFYVVLPRNIVKDPDNPPLVVLGWGTLIAGFFFNLHQPVWVGTPKITGTLIASMLTVIFLGTIIPFGLLLYATHYAPSDVISIMDAVQPITTSILSIIFFKMGMNWIEVVGIVLVIIGVYILQHGRRNIENSEENFHVDV</sequence>
<proteinExistence type="inferred from homology"/>
<keyword evidence="6" id="KW-1185">Reference proteome</keyword>
<evidence type="ECO:0000259" key="4">
    <source>
        <dbReference type="Pfam" id="PF00892"/>
    </source>
</evidence>
<feature type="transmembrane region" description="Helical" evidence="3">
    <location>
        <begin position="263"/>
        <end position="280"/>
    </location>
</feature>
<keyword evidence="3" id="KW-1133">Transmembrane helix</keyword>
<evidence type="ECO:0000256" key="2">
    <source>
        <dbReference type="ARBA" id="ARBA00007362"/>
    </source>
</evidence>
<evidence type="ECO:0000313" key="5">
    <source>
        <dbReference type="EMBL" id="KRM52024.1"/>
    </source>
</evidence>
<dbReference type="Proteomes" id="UP000051291">
    <property type="component" value="Unassembled WGS sequence"/>
</dbReference>
<protein>
    <submittedName>
        <fullName evidence="5">Membrane protein</fullName>
    </submittedName>
</protein>
<comment type="similarity">
    <text evidence="2">Belongs to the EamA transporter family.</text>
</comment>
<accession>A0A0R1ZB27</accession>
<dbReference type="EMBL" id="AYYZ01000029">
    <property type="protein sequence ID" value="KRM52024.1"/>
    <property type="molecule type" value="Genomic_DNA"/>
</dbReference>
<reference evidence="5 6" key="1">
    <citation type="journal article" date="2015" name="Genome Announc.">
        <title>Expanding the biotechnology potential of lactobacilli through comparative genomics of 213 strains and associated genera.</title>
        <authorList>
            <person name="Sun Z."/>
            <person name="Harris H.M."/>
            <person name="McCann A."/>
            <person name="Guo C."/>
            <person name="Argimon S."/>
            <person name="Zhang W."/>
            <person name="Yang X."/>
            <person name="Jeffery I.B."/>
            <person name="Cooney J.C."/>
            <person name="Kagawa T.F."/>
            <person name="Liu W."/>
            <person name="Song Y."/>
            <person name="Salvetti E."/>
            <person name="Wrobel A."/>
            <person name="Rasinkangas P."/>
            <person name="Parkhill J."/>
            <person name="Rea M.C."/>
            <person name="O'Sullivan O."/>
            <person name="Ritari J."/>
            <person name="Douillard F.P."/>
            <person name="Paul Ross R."/>
            <person name="Yang R."/>
            <person name="Briner A.E."/>
            <person name="Felis G.E."/>
            <person name="de Vos W.M."/>
            <person name="Barrangou R."/>
            <person name="Klaenhammer T.R."/>
            <person name="Caufield P.W."/>
            <person name="Cui Y."/>
            <person name="Zhang H."/>
            <person name="O'Toole P.W."/>
        </authorList>
    </citation>
    <scope>NUCLEOTIDE SEQUENCE [LARGE SCALE GENOMIC DNA]</scope>
    <source>
        <strain evidence="5 6">DSM 20653</strain>
    </source>
</reference>
<feature type="domain" description="EamA" evidence="4">
    <location>
        <begin position="169"/>
        <end position="302"/>
    </location>
</feature>
<feature type="transmembrane region" description="Helical" evidence="3">
    <location>
        <begin position="198"/>
        <end position="216"/>
    </location>
</feature>
<dbReference type="SUPFAM" id="SSF103481">
    <property type="entry name" value="Multidrug resistance efflux transporter EmrE"/>
    <property type="match status" value="2"/>
</dbReference>
<dbReference type="STRING" id="1423820.FC64_GL001218"/>
<evidence type="ECO:0000256" key="1">
    <source>
        <dbReference type="ARBA" id="ARBA00004127"/>
    </source>
</evidence>
<dbReference type="Pfam" id="PF00892">
    <property type="entry name" value="EamA"/>
    <property type="match status" value="2"/>
</dbReference>
<comment type="subcellular location">
    <subcellularLocation>
        <location evidence="1">Endomembrane system</location>
        <topology evidence="1">Multi-pass membrane protein</topology>
    </subcellularLocation>
</comment>
<feature type="transmembrane region" description="Helical" evidence="3">
    <location>
        <begin position="169"/>
        <end position="186"/>
    </location>
</feature>
<evidence type="ECO:0000256" key="3">
    <source>
        <dbReference type="SAM" id="Phobius"/>
    </source>
</evidence>
<feature type="transmembrane region" description="Helical" evidence="3">
    <location>
        <begin position="286"/>
        <end position="302"/>
    </location>
</feature>
<name>A0A0R1ZB27_9LACO</name>
<dbReference type="GO" id="GO:0016020">
    <property type="term" value="C:membrane"/>
    <property type="evidence" value="ECO:0007669"/>
    <property type="project" value="InterPro"/>
</dbReference>